<dbReference type="InterPro" id="IPR053781">
    <property type="entry name" value="F-box_AtFBL13-like"/>
</dbReference>
<evidence type="ECO:0000256" key="1">
    <source>
        <dbReference type="SAM" id="MobiDB-lite"/>
    </source>
</evidence>
<dbReference type="SUPFAM" id="SSF81383">
    <property type="entry name" value="F-box domain"/>
    <property type="match status" value="1"/>
</dbReference>
<feature type="region of interest" description="Disordered" evidence="1">
    <location>
        <begin position="1"/>
        <end position="21"/>
    </location>
</feature>
<dbReference type="CDD" id="cd22160">
    <property type="entry name" value="F-box_AtFBL13-like"/>
    <property type="match status" value="1"/>
</dbReference>
<dbReference type="InterPro" id="IPR001810">
    <property type="entry name" value="F-box_dom"/>
</dbReference>
<sequence>MFDGMPLTKRGEEDEGASAEVGGDRISALPDEILNHVLSRLPAEEAVRTCLLARRWRHLWKSAAGLRIGYLRKYYEPMSVRELWRFVDHLFLLRGRSPLDTCKLRIGDFSGDDDEARVNLWFRHAVTCDVRVLKLRICHNDYFDPWLDIDDLPLISKTLTRLDLHYVKCQDSFLNFSSCPALEYLRFENCHLTSAKKISSDSLKVLSITDSPLGDSRIRIYAPNLASLRLDDFWDKTPILESMPALERAFVRIDEHCDDRCSKILDPNQDCVCESCGSSDSIGDYGDNCVLLKGLSEAVDLVLISMPDMFIFKRDLSWCPMFNKLRTLLLNDYWCVPDDLHALACILKHSPNLEKLTLQLFSKGPKHKIEIEGSFSSMVRSAGISKHLNTVEIKCEVVDERVITVLKFLCKFNI</sequence>
<feature type="domain" description="F-box" evidence="2">
    <location>
        <begin position="23"/>
        <end position="78"/>
    </location>
</feature>
<gene>
    <name evidence="3" type="ORF">U9M48_004506</name>
</gene>
<feature type="non-terminal residue" evidence="3">
    <location>
        <position position="1"/>
    </location>
</feature>
<dbReference type="EMBL" id="CP144745">
    <property type="protein sequence ID" value="WVZ53588.1"/>
    <property type="molecule type" value="Genomic_DNA"/>
</dbReference>
<protein>
    <recommendedName>
        <fullName evidence="2">F-box domain-containing protein</fullName>
    </recommendedName>
</protein>
<organism evidence="3 4">
    <name type="scientific">Paspalum notatum var. saurae</name>
    <dbReference type="NCBI Taxonomy" id="547442"/>
    <lineage>
        <taxon>Eukaryota</taxon>
        <taxon>Viridiplantae</taxon>
        <taxon>Streptophyta</taxon>
        <taxon>Embryophyta</taxon>
        <taxon>Tracheophyta</taxon>
        <taxon>Spermatophyta</taxon>
        <taxon>Magnoliopsida</taxon>
        <taxon>Liliopsida</taxon>
        <taxon>Poales</taxon>
        <taxon>Poaceae</taxon>
        <taxon>PACMAD clade</taxon>
        <taxon>Panicoideae</taxon>
        <taxon>Andropogonodae</taxon>
        <taxon>Paspaleae</taxon>
        <taxon>Paspalinae</taxon>
        <taxon>Paspalum</taxon>
    </lineage>
</organism>
<keyword evidence="4" id="KW-1185">Reference proteome</keyword>
<dbReference type="PANTHER" id="PTHR34223:SF80">
    <property type="entry name" value="OS11G0205900 PROTEIN"/>
    <property type="match status" value="1"/>
</dbReference>
<dbReference type="InterPro" id="IPR032675">
    <property type="entry name" value="LRR_dom_sf"/>
</dbReference>
<evidence type="ECO:0000259" key="2">
    <source>
        <dbReference type="PROSITE" id="PS50181"/>
    </source>
</evidence>
<dbReference type="InterPro" id="IPR053197">
    <property type="entry name" value="F-box_SCFL_complex_component"/>
</dbReference>
<accession>A0AAQ3SEW0</accession>
<dbReference type="PANTHER" id="PTHR34223">
    <property type="entry name" value="OS11G0201299 PROTEIN"/>
    <property type="match status" value="1"/>
</dbReference>
<dbReference type="Gene3D" id="1.20.1280.50">
    <property type="match status" value="1"/>
</dbReference>
<evidence type="ECO:0000313" key="4">
    <source>
        <dbReference type="Proteomes" id="UP001341281"/>
    </source>
</evidence>
<reference evidence="3 4" key="1">
    <citation type="submission" date="2024-02" db="EMBL/GenBank/DDBJ databases">
        <title>High-quality chromosome-scale genome assembly of Pensacola bahiagrass (Paspalum notatum Flugge var. saurae).</title>
        <authorList>
            <person name="Vega J.M."/>
            <person name="Podio M."/>
            <person name="Orjuela J."/>
            <person name="Siena L.A."/>
            <person name="Pessino S.C."/>
            <person name="Combes M.C."/>
            <person name="Mariac C."/>
            <person name="Albertini E."/>
            <person name="Pupilli F."/>
            <person name="Ortiz J.P.A."/>
            <person name="Leblanc O."/>
        </authorList>
    </citation>
    <scope>NUCLEOTIDE SEQUENCE [LARGE SCALE GENOMIC DNA]</scope>
    <source>
        <strain evidence="3">R1</strain>
        <tissue evidence="3">Leaf</tissue>
    </source>
</reference>
<dbReference type="Proteomes" id="UP001341281">
    <property type="component" value="Chromosome 01"/>
</dbReference>
<dbReference type="SMART" id="SM00256">
    <property type="entry name" value="FBOX"/>
    <property type="match status" value="1"/>
</dbReference>
<name>A0AAQ3SEW0_PASNO</name>
<dbReference type="PROSITE" id="PS50181">
    <property type="entry name" value="FBOX"/>
    <property type="match status" value="1"/>
</dbReference>
<dbReference type="Gene3D" id="3.80.10.10">
    <property type="entry name" value="Ribonuclease Inhibitor"/>
    <property type="match status" value="1"/>
</dbReference>
<evidence type="ECO:0000313" key="3">
    <source>
        <dbReference type="EMBL" id="WVZ53588.1"/>
    </source>
</evidence>
<dbReference type="SUPFAM" id="SSF52047">
    <property type="entry name" value="RNI-like"/>
    <property type="match status" value="1"/>
</dbReference>
<dbReference type="Pfam" id="PF00646">
    <property type="entry name" value="F-box"/>
    <property type="match status" value="1"/>
</dbReference>
<dbReference type="AlphaFoldDB" id="A0AAQ3SEW0"/>
<proteinExistence type="predicted"/>
<dbReference type="InterPro" id="IPR036047">
    <property type="entry name" value="F-box-like_dom_sf"/>
</dbReference>